<evidence type="ECO:0000256" key="3">
    <source>
        <dbReference type="SAM" id="MobiDB-lite"/>
    </source>
</evidence>
<dbReference type="SMART" id="SM00213">
    <property type="entry name" value="UBQ"/>
    <property type="match status" value="1"/>
</dbReference>
<feature type="domain" description="UBA" evidence="4">
    <location>
        <begin position="573"/>
        <end position="611"/>
    </location>
</feature>
<feature type="compositionally biased region" description="Acidic residues" evidence="3">
    <location>
        <begin position="498"/>
        <end position="511"/>
    </location>
</feature>
<dbReference type="InterPro" id="IPR000626">
    <property type="entry name" value="Ubiquitin-like_dom"/>
</dbReference>
<dbReference type="FunFam" id="1.10.260.100:FF:000001">
    <property type="entry name" value="Ubiquilin 1"/>
    <property type="match status" value="1"/>
</dbReference>
<sequence length="615" mass="67805">MSESKKPHGAAAGTRVIKVTVKTLKRKEHFEVAESTLVQDFKKLISERFKMPLEQLSLIFAGEILKDQDTLAQHKIVSGSKVHLFIKSQRRLSGNPVPSSGNTGPAAFLPVPPASMLLSSEASSEHSLDLSEWSNQPEELMASCHKLVAQTMENLLLQMVTLNLDASTLNNNPLLLGFLVGVTGMNVLGLSSMDVSDIVGEAHEQDMTRQELISEVMQHPFVQNLFGDTEQVRQMIMSVPQMQQLAEQNPEINHILNNSEFLREMIDVATSPAVMDEIIRNHDRALSNLESIPGGYSALQQLYNDIEAPMLNAVQAQFQGNTFAPSENKPPSGGISPLARTENREPLPNPWAPQSNNSGGDNFCNGDLNGTNNDAGQGYILLALGPGVRPELSKSESIQNMVHQLTENLEFMQNMSNALSKPDGPTQLFLSHCNSPESNDASLPQGWVQQLPAKLERSEAAALLTNPRAVQALLQLQMSLLILTREVPDFLQALTDPDVEPESMEDSDEGESPSSEAGSLISADESLELESSESKAEERRRGRRRRRRRGGREEEEEEEEDEEMDQQAPVVLYQMQLQQLQMMGFQNQELNLQALIDTDGDIGAAVEKLTNSRAS</sequence>
<dbReference type="Gene3D" id="1.10.8.10">
    <property type="entry name" value="DNA helicase RuvA subunit, C-terminal domain"/>
    <property type="match status" value="1"/>
</dbReference>
<evidence type="ECO:0000256" key="2">
    <source>
        <dbReference type="ARBA" id="ARBA00022490"/>
    </source>
</evidence>
<dbReference type="Pfam" id="PF00240">
    <property type="entry name" value="ubiquitin"/>
    <property type="match status" value="1"/>
</dbReference>
<feature type="domain" description="Ubiquitin-like" evidence="5">
    <location>
        <begin position="17"/>
        <end position="87"/>
    </location>
</feature>
<dbReference type="EMBL" id="OX395129">
    <property type="protein sequence ID" value="CAI5773832.1"/>
    <property type="molecule type" value="Genomic_DNA"/>
</dbReference>
<accession>A0AA35KAH6</accession>
<dbReference type="InterPro" id="IPR009060">
    <property type="entry name" value="UBA-like_sf"/>
</dbReference>
<dbReference type="GO" id="GO:0031593">
    <property type="term" value="F:polyubiquitin modification-dependent protein binding"/>
    <property type="evidence" value="ECO:0007669"/>
    <property type="project" value="TreeGrafter"/>
</dbReference>
<dbReference type="PANTHER" id="PTHR10677:SF16">
    <property type="entry name" value="UBIQUILIN-1"/>
    <property type="match status" value="1"/>
</dbReference>
<feature type="compositionally biased region" description="Low complexity" evidence="3">
    <location>
        <begin position="512"/>
        <end position="524"/>
    </location>
</feature>
<keyword evidence="2" id="KW-0963">Cytoplasm</keyword>
<evidence type="ECO:0000259" key="5">
    <source>
        <dbReference type="SMART" id="SM00213"/>
    </source>
</evidence>
<dbReference type="InterPro" id="IPR015940">
    <property type="entry name" value="UBA"/>
</dbReference>
<dbReference type="Pfam" id="PF23195">
    <property type="entry name" value="UBQLN1"/>
    <property type="match status" value="1"/>
</dbReference>
<gene>
    <name evidence="6" type="ORF">PODLI_1B037140</name>
</gene>
<organism evidence="6 7">
    <name type="scientific">Podarcis lilfordi</name>
    <name type="common">Lilford's wall lizard</name>
    <dbReference type="NCBI Taxonomy" id="74358"/>
    <lineage>
        <taxon>Eukaryota</taxon>
        <taxon>Metazoa</taxon>
        <taxon>Chordata</taxon>
        <taxon>Craniata</taxon>
        <taxon>Vertebrata</taxon>
        <taxon>Euteleostomi</taxon>
        <taxon>Lepidosauria</taxon>
        <taxon>Squamata</taxon>
        <taxon>Bifurcata</taxon>
        <taxon>Unidentata</taxon>
        <taxon>Episquamata</taxon>
        <taxon>Laterata</taxon>
        <taxon>Lacertibaenia</taxon>
        <taxon>Lacertidae</taxon>
        <taxon>Podarcis</taxon>
    </lineage>
</organism>
<protein>
    <submittedName>
        <fullName evidence="6">Ubiquilinubiquilin-1-like</fullName>
    </submittedName>
</protein>
<evidence type="ECO:0000259" key="4">
    <source>
        <dbReference type="SMART" id="SM00165"/>
    </source>
</evidence>
<feature type="region of interest" description="Disordered" evidence="3">
    <location>
        <begin position="322"/>
        <end position="369"/>
    </location>
</feature>
<dbReference type="Gene3D" id="3.10.20.90">
    <property type="entry name" value="Phosphatidylinositol 3-kinase Catalytic Subunit, Chain A, domain 1"/>
    <property type="match status" value="1"/>
</dbReference>
<evidence type="ECO:0000256" key="1">
    <source>
        <dbReference type="ARBA" id="ARBA00004496"/>
    </source>
</evidence>
<name>A0AA35KAH6_9SAUR</name>
<feature type="region of interest" description="Disordered" evidence="3">
    <location>
        <begin position="498"/>
        <end position="567"/>
    </location>
</feature>
<dbReference type="SUPFAM" id="SSF46934">
    <property type="entry name" value="UBA-like"/>
    <property type="match status" value="1"/>
</dbReference>
<dbReference type="InterPro" id="IPR015496">
    <property type="entry name" value="Ubiquilin"/>
</dbReference>
<dbReference type="SMART" id="SM00165">
    <property type="entry name" value="UBA"/>
    <property type="match status" value="1"/>
</dbReference>
<feature type="compositionally biased region" description="Acidic residues" evidence="3">
    <location>
        <begin position="553"/>
        <end position="565"/>
    </location>
</feature>
<keyword evidence="7" id="KW-1185">Reference proteome</keyword>
<dbReference type="Gene3D" id="1.10.260.100">
    <property type="match status" value="1"/>
</dbReference>
<dbReference type="GO" id="GO:0006511">
    <property type="term" value="P:ubiquitin-dependent protein catabolic process"/>
    <property type="evidence" value="ECO:0007669"/>
    <property type="project" value="TreeGrafter"/>
</dbReference>
<evidence type="ECO:0000313" key="6">
    <source>
        <dbReference type="EMBL" id="CAI5773832.1"/>
    </source>
</evidence>
<dbReference type="Proteomes" id="UP001178461">
    <property type="component" value="Chromosome 4"/>
</dbReference>
<dbReference type="FunFam" id="3.10.20.90:FF:000095">
    <property type="entry name" value="Ubiquilin 4"/>
    <property type="match status" value="1"/>
</dbReference>
<evidence type="ECO:0000313" key="7">
    <source>
        <dbReference type="Proteomes" id="UP001178461"/>
    </source>
</evidence>
<reference evidence="6" key="1">
    <citation type="submission" date="2022-12" db="EMBL/GenBank/DDBJ databases">
        <authorList>
            <person name="Alioto T."/>
            <person name="Alioto T."/>
            <person name="Gomez Garrido J."/>
        </authorList>
    </citation>
    <scope>NUCLEOTIDE SEQUENCE</scope>
</reference>
<dbReference type="PANTHER" id="PTHR10677">
    <property type="entry name" value="UBIQUILIN"/>
    <property type="match status" value="1"/>
</dbReference>
<dbReference type="AlphaFoldDB" id="A0AA35KAH6"/>
<dbReference type="SUPFAM" id="SSF54236">
    <property type="entry name" value="Ubiquitin-like"/>
    <property type="match status" value="1"/>
</dbReference>
<comment type="subcellular location">
    <subcellularLocation>
        <location evidence="1">Cytoplasm</location>
    </subcellularLocation>
</comment>
<proteinExistence type="predicted"/>
<dbReference type="GO" id="GO:0005829">
    <property type="term" value="C:cytosol"/>
    <property type="evidence" value="ECO:0007669"/>
    <property type="project" value="TreeGrafter"/>
</dbReference>
<dbReference type="InterPro" id="IPR029071">
    <property type="entry name" value="Ubiquitin-like_domsf"/>
</dbReference>
<feature type="compositionally biased region" description="Basic residues" evidence="3">
    <location>
        <begin position="541"/>
        <end position="550"/>
    </location>
</feature>